<name>A0A7K0DKM3_9NOCA</name>
<evidence type="ECO:0000313" key="4">
    <source>
        <dbReference type="Proteomes" id="UP000431401"/>
    </source>
</evidence>
<feature type="signal peptide" evidence="2">
    <location>
        <begin position="1"/>
        <end position="22"/>
    </location>
</feature>
<dbReference type="AlphaFoldDB" id="A0A7K0DKM3"/>
<keyword evidence="1" id="KW-0472">Membrane</keyword>
<feature type="transmembrane region" description="Helical" evidence="1">
    <location>
        <begin position="169"/>
        <end position="189"/>
    </location>
</feature>
<evidence type="ECO:0000256" key="1">
    <source>
        <dbReference type="SAM" id="Phobius"/>
    </source>
</evidence>
<feature type="transmembrane region" description="Helical" evidence="1">
    <location>
        <begin position="209"/>
        <end position="229"/>
    </location>
</feature>
<feature type="chain" id="PRO_5039159418" evidence="2">
    <location>
        <begin position="23"/>
        <end position="247"/>
    </location>
</feature>
<sequence>MFSASSLLWLLAVLGTVAVASATTLSLHAAALAAGTGRRAARSVALGFALVWVAWAVLTTGLAAAEVYRFRDDAVKPWLAVGFAVPVLILLALSRVPVVARVLTHPAARVHLIRPHEVRIMGVVFLLGLAMSDLPPLFAWPAALGDIAISWSAARVVRRLRAGGADQNVLWFNIFGIADFVVAFAIGILAAPGGTRVLHLTPSTEHISMLPLVLVPTAAVPVLFVLHVLSMANARATEPISAAPAVA</sequence>
<evidence type="ECO:0000256" key="2">
    <source>
        <dbReference type="SAM" id="SignalP"/>
    </source>
</evidence>
<dbReference type="Proteomes" id="UP000431401">
    <property type="component" value="Unassembled WGS sequence"/>
</dbReference>
<keyword evidence="1" id="KW-0812">Transmembrane</keyword>
<reference evidence="3 4" key="1">
    <citation type="submission" date="2019-10" db="EMBL/GenBank/DDBJ databases">
        <title>Nocardia macrotermitis sp. nov. and Nocardia aurantia sp. nov., isolated from the gut of fungus growing-termite Macrotermes natalensis.</title>
        <authorList>
            <person name="Benndorf R."/>
            <person name="Schwitalla J."/>
            <person name="Martin K."/>
            <person name="De Beer W."/>
            <person name="Kaster A.-K."/>
            <person name="Vollmers J."/>
            <person name="Poulsen M."/>
            <person name="Beemelmanns C."/>
        </authorList>
    </citation>
    <scope>NUCLEOTIDE SEQUENCE [LARGE SCALE GENOMIC DNA]</scope>
    <source>
        <strain evidence="3 4">RB56</strain>
    </source>
</reference>
<comment type="caution">
    <text evidence="3">The sequence shown here is derived from an EMBL/GenBank/DDBJ whole genome shotgun (WGS) entry which is preliminary data.</text>
</comment>
<evidence type="ECO:0000313" key="3">
    <source>
        <dbReference type="EMBL" id="MQY26171.1"/>
    </source>
</evidence>
<keyword evidence="1" id="KW-1133">Transmembrane helix</keyword>
<dbReference type="OrthoDB" id="4558741at2"/>
<accession>A0A7K0DKM3</accession>
<keyword evidence="4" id="KW-1185">Reference proteome</keyword>
<proteinExistence type="predicted"/>
<feature type="transmembrane region" description="Helical" evidence="1">
    <location>
        <begin position="43"/>
        <end position="65"/>
    </location>
</feature>
<gene>
    <name evidence="3" type="ORF">NRB56_17320</name>
</gene>
<dbReference type="EMBL" id="WEGI01000003">
    <property type="protein sequence ID" value="MQY26171.1"/>
    <property type="molecule type" value="Genomic_DNA"/>
</dbReference>
<dbReference type="RefSeq" id="WP_153340117.1">
    <property type="nucleotide sequence ID" value="NZ_WEGI01000003.1"/>
</dbReference>
<protein>
    <submittedName>
        <fullName evidence="3">Uncharacterized protein</fullName>
    </submittedName>
</protein>
<organism evidence="3 4">
    <name type="scientific">Nocardia aurantia</name>
    <dbReference type="NCBI Taxonomy" id="2585199"/>
    <lineage>
        <taxon>Bacteria</taxon>
        <taxon>Bacillati</taxon>
        <taxon>Actinomycetota</taxon>
        <taxon>Actinomycetes</taxon>
        <taxon>Mycobacteriales</taxon>
        <taxon>Nocardiaceae</taxon>
        <taxon>Nocardia</taxon>
    </lineage>
</organism>
<feature type="transmembrane region" description="Helical" evidence="1">
    <location>
        <begin position="77"/>
        <end position="96"/>
    </location>
</feature>
<keyword evidence="2" id="KW-0732">Signal</keyword>